<feature type="domain" description="J" evidence="4">
    <location>
        <begin position="81"/>
        <end position="145"/>
    </location>
</feature>
<evidence type="ECO:0000256" key="2">
    <source>
        <dbReference type="SAM" id="MobiDB-lite"/>
    </source>
</evidence>
<feature type="compositionally biased region" description="Basic and acidic residues" evidence="2">
    <location>
        <begin position="239"/>
        <end position="255"/>
    </location>
</feature>
<dbReference type="SMART" id="SM00271">
    <property type="entry name" value="DnaJ"/>
    <property type="match status" value="1"/>
</dbReference>
<dbReference type="OrthoDB" id="9782583at2"/>
<accession>A0A4V2V1U4</accession>
<evidence type="ECO:0000313" key="5">
    <source>
        <dbReference type="EMBL" id="TCT22472.1"/>
    </source>
</evidence>
<dbReference type="InterPro" id="IPR001623">
    <property type="entry name" value="DnaJ_domain"/>
</dbReference>
<evidence type="ECO:0000259" key="4">
    <source>
        <dbReference type="PROSITE" id="PS50076"/>
    </source>
</evidence>
<keyword evidence="3" id="KW-0472">Membrane</keyword>
<dbReference type="EMBL" id="SMAP01000007">
    <property type="protein sequence ID" value="TCT22472.1"/>
    <property type="molecule type" value="Genomic_DNA"/>
</dbReference>
<feature type="transmembrane region" description="Helical" evidence="3">
    <location>
        <begin position="183"/>
        <end position="200"/>
    </location>
</feature>
<dbReference type="RefSeq" id="WP_114960549.1">
    <property type="nucleotide sequence ID" value="NZ_MSZW01000022.1"/>
</dbReference>
<feature type="compositionally biased region" description="Low complexity" evidence="2">
    <location>
        <begin position="319"/>
        <end position="331"/>
    </location>
</feature>
<name>A0A4V2V1U4_9GAMM</name>
<dbReference type="InterPro" id="IPR036869">
    <property type="entry name" value="J_dom_sf"/>
</dbReference>
<evidence type="ECO:0000313" key="6">
    <source>
        <dbReference type="Proteomes" id="UP000295414"/>
    </source>
</evidence>
<evidence type="ECO:0000256" key="1">
    <source>
        <dbReference type="ARBA" id="ARBA00023186"/>
    </source>
</evidence>
<dbReference type="Gene3D" id="1.10.287.110">
    <property type="entry name" value="DnaJ domain"/>
    <property type="match status" value="1"/>
</dbReference>
<dbReference type="Pfam" id="PF00226">
    <property type="entry name" value="DnaJ"/>
    <property type="match status" value="1"/>
</dbReference>
<keyword evidence="3" id="KW-1133">Transmembrane helix</keyword>
<organism evidence="5 6">
    <name type="scientific">Thermomonas haemolytica</name>
    <dbReference type="NCBI Taxonomy" id="141949"/>
    <lineage>
        <taxon>Bacteria</taxon>
        <taxon>Pseudomonadati</taxon>
        <taxon>Pseudomonadota</taxon>
        <taxon>Gammaproteobacteria</taxon>
        <taxon>Lysobacterales</taxon>
        <taxon>Lysobacteraceae</taxon>
        <taxon>Thermomonas</taxon>
    </lineage>
</organism>
<keyword evidence="1" id="KW-0143">Chaperone</keyword>
<dbReference type="PROSITE" id="PS50076">
    <property type="entry name" value="DNAJ_2"/>
    <property type="match status" value="1"/>
</dbReference>
<dbReference type="SUPFAM" id="SSF46565">
    <property type="entry name" value="Chaperone J-domain"/>
    <property type="match status" value="1"/>
</dbReference>
<feature type="compositionally biased region" description="Basic and acidic residues" evidence="2">
    <location>
        <begin position="263"/>
        <end position="275"/>
    </location>
</feature>
<dbReference type="Proteomes" id="UP000295414">
    <property type="component" value="Unassembled WGS sequence"/>
</dbReference>
<feature type="region of interest" description="Disordered" evidence="2">
    <location>
        <begin position="207"/>
        <end position="343"/>
    </location>
</feature>
<gene>
    <name evidence="5" type="ORF">EDC34_10719</name>
</gene>
<comment type="caution">
    <text evidence="5">The sequence shown here is derived from an EMBL/GenBank/DDBJ whole genome shotgun (WGS) entry which is preliminary data.</text>
</comment>
<dbReference type="AlphaFoldDB" id="A0A4V2V1U4"/>
<reference evidence="5 6" key="1">
    <citation type="submission" date="2019-03" db="EMBL/GenBank/DDBJ databases">
        <title>Genomic Encyclopedia of Type Strains, Phase IV (KMG-IV): sequencing the most valuable type-strain genomes for metagenomic binning, comparative biology and taxonomic classification.</title>
        <authorList>
            <person name="Goeker M."/>
        </authorList>
    </citation>
    <scope>NUCLEOTIDE SEQUENCE [LARGE SCALE GENOMIC DNA]</scope>
    <source>
        <strain evidence="5 6">DSM 13605</strain>
    </source>
</reference>
<proteinExistence type="predicted"/>
<keyword evidence="6" id="KW-1185">Reference proteome</keyword>
<protein>
    <submittedName>
        <fullName evidence="5">DnaJ-like protein</fullName>
    </submittedName>
</protein>
<sequence>MDSAKGSALEWALALLQAPGERHLLRQKPLPDGMEPLLAIAAGAAPETLAQAMATFGESESRLREAAQFYVREVLFFPQADAYRMLGVAADAPFERIKAHHRLLQSWLHPDRPHSEEDAAFAARVNAAWNRLRSPERRRDYDEALRNARPSEVFDSGSRPALVPGWRPLPEPVAAEVRWRRRLPILALLALCVVLALLALRDMARSPEPWEEPAPGTLAQAAGSPDDAELALSVPRRPARGESRGADGRTADKRLQPAARPAPRREARVAAERRPARPAPAVVAGGSSPATSRPGRSRADMAVARAPETASPGVRDTAAARPAASASVAAPPSSPPPVVANAGQPLQPVPVAAAAPAVAQSPMPAPAASDGGAPDFARLQAARQAGEMLLRFMQSPGRASPPIWNSPRVEDEAEQLRRRLHAGGRVRLLQAQWQIGNDSAELGSAFAVAGASPAAGQLLARLHWRDGYWLVTGIRLEGAP</sequence>
<keyword evidence="3" id="KW-0812">Transmembrane</keyword>
<evidence type="ECO:0000256" key="3">
    <source>
        <dbReference type="SAM" id="Phobius"/>
    </source>
</evidence>